<dbReference type="GO" id="GO:0016757">
    <property type="term" value="F:glycosyltransferase activity"/>
    <property type="evidence" value="ECO:0007669"/>
    <property type="project" value="UniProtKB-KW"/>
</dbReference>
<dbReference type="EMBL" id="JAVRQI010000015">
    <property type="protein sequence ID" value="MDT1063766.1"/>
    <property type="molecule type" value="Genomic_DNA"/>
</dbReference>
<reference evidence="3" key="1">
    <citation type="submission" date="2023-07" db="EMBL/GenBank/DDBJ databases">
        <title>Characterization of two Paracoccaceae strains isolated from Phycosphere and proposal of Xinfangfangia lacusdiani sp. nov.</title>
        <authorList>
            <person name="Deng Y."/>
            <person name="Zhang Y.Q."/>
        </authorList>
    </citation>
    <scope>NUCLEOTIDE SEQUENCE [LARGE SCALE GENOMIC DNA]</scope>
    <source>
        <strain evidence="3">CPCC 101403</strain>
    </source>
</reference>
<organism evidence="2 3">
    <name type="scientific">Paracoccus broussonetiae</name>
    <dbReference type="NCBI Taxonomy" id="3075834"/>
    <lineage>
        <taxon>Bacteria</taxon>
        <taxon>Pseudomonadati</taxon>
        <taxon>Pseudomonadota</taxon>
        <taxon>Alphaproteobacteria</taxon>
        <taxon>Rhodobacterales</taxon>
        <taxon>Paracoccaceae</taxon>
        <taxon>Paracoccus</taxon>
    </lineage>
</organism>
<evidence type="ECO:0000313" key="2">
    <source>
        <dbReference type="EMBL" id="MDT1063766.1"/>
    </source>
</evidence>
<dbReference type="InterPro" id="IPR007345">
    <property type="entry name" value="Polysacch_pyruvyl_Trfase"/>
</dbReference>
<evidence type="ECO:0000313" key="3">
    <source>
        <dbReference type="Proteomes" id="UP001251085"/>
    </source>
</evidence>
<gene>
    <name evidence="2" type="ORF">RM190_18015</name>
</gene>
<name>A0ABU3EHN7_9RHOB</name>
<dbReference type="RefSeq" id="WP_311760857.1">
    <property type="nucleotide sequence ID" value="NZ_JAVRQI010000015.1"/>
</dbReference>
<keyword evidence="3" id="KW-1185">Reference proteome</keyword>
<proteinExistence type="predicted"/>
<sequence length="281" mass="31481">MFGIERPTAEEHNLLSQGGLDDHNMYWAWSKFRTNFGDWIGPYLYLKKTGVKPRLATAAVVKPPRIVHFTCGSILQQIQSPDVAIVWGSGIMDFSRSFARPKEIHAVRGPLTQKRLEQMKYDVPDVLGDPGICMPKLYSPKSTEKKYRIGIISHVVDTPFWRSIEKFLPEGVKVIYLNGRFDAAIDDIAACEFTVSSSLHGVIISHAYGVPSAWADSCTRPLAGDGTKFADYFQSVGLDLTEADRVSIKFPFRPEDYRDAASFPPVDMGRMADRLLEACPF</sequence>
<feature type="domain" description="Polysaccharide pyruvyl transferase" evidence="1">
    <location>
        <begin position="85"/>
        <end position="214"/>
    </location>
</feature>
<dbReference type="Proteomes" id="UP001251085">
    <property type="component" value="Unassembled WGS sequence"/>
</dbReference>
<keyword evidence="2" id="KW-0808">Transferase</keyword>
<dbReference type="EC" id="2.4.-.-" evidence="2"/>
<evidence type="ECO:0000259" key="1">
    <source>
        <dbReference type="Pfam" id="PF04230"/>
    </source>
</evidence>
<comment type="caution">
    <text evidence="2">The sequence shown here is derived from an EMBL/GenBank/DDBJ whole genome shotgun (WGS) entry which is preliminary data.</text>
</comment>
<keyword evidence="2" id="KW-0328">Glycosyltransferase</keyword>
<accession>A0ABU3EHN7</accession>
<protein>
    <submittedName>
        <fullName evidence="2">Polysaccharide pyruvyl transferase family protein</fullName>
        <ecNumber evidence="2">2.4.-.-</ecNumber>
    </submittedName>
</protein>
<dbReference type="Pfam" id="PF04230">
    <property type="entry name" value="PS_pyruv_trans"/>
    <property type="match status" value="1"/>
</dbReference>